<dbReference type="InterPro" id="IPR001478">
    <property type="entry name" value="PDZ"/>
</dbReference>
<dbReference type="CDD" id="cd06692">
    <property type="entry name" value="PDZ1_GgSTXBP4-like"/>
    <property type="match status" value="1"/>
</dbReference>
<keyword evidence="6" id="KW-1185">Reference proteome</keyword>
<evidence type="ECO:0000259" key="4">
    <source>
        <dbReference type="PROSITE" id="PS50106"/>
    </source>
</evidence>
<dbReference type="CDD" id="cd00201">
    <property type="entry name" value="WW"/>
    <property type="match status" value="1"/>
</dbReference>
<feature type="compositionally biased region" description="Low complexity" evidence="2">
    <location>
        <begin position="689"/>
        <end position="717"/>
    </location>
</feature>
<evidence type="ECO:0000313" key="6">
    <source>
        <dbReference type="Proteomes" id="UP000762676"/>
    </source>
</evidence>
<dbReference type="PROSITE" id="PS01159">
    <property type="entry name" value="WW_DOMAIN_1"/>
    <property type="match status" value="1"/>
</dbReference>
<dbReference type="SMART" id="SM00228">
    <property type="entry name" value="PDZ"/>
    <property type="match status" value="1"/>
</dbReference>
<dbReference type="InterPro" id="IPR001202">
    <property type="entry name" value="WW_dom"/>
</dbReference>
<evidence type="ECO:0000259" key="3">
    <source>
        <dbReference type="PROSITE" id="PS50020"/>
    </source>
</evidence>
<feature type="region of interest" description="Disordered" evidence="2">
    <location>
        <begin position="557"/>
        <end position="576"/>
    </location>
</feature>
<dbReference type="PANTHER" id="PTHR19964">
    <property type="entry name" value="MULTIPLE PDZ DOMAIN PROTEIN"/>
    <property type="match status" value="1"/>
</dbReference>
<dbReference type="PROSITE" id="PS50106">
    <property type="entry name" value="PDZ"/>
    <property type="match status" value="1"/>
</dbReference>
<dbReference type="EMBL" id="BMAT01013394">
    <property type="protein sequence ID" value="GFS12161.1"/>
    <property type="molecule type" value="Genomic_DNA"/>
</dbReference>
<dbReference type="AlphaFoldDB" id="A0AAV4IT19"/>
<dbReference type="SUPFAM" id="SSF51045">
    <property type="entry name" value="WW domain"/>
    <property type="match status" value="1"/>
</dbReference>
<feature type="compositionally biased region" description="Low complexity" evidence="2">
    <location>
        <begin position="635"/>
        <end position="655"/>
    </location>
</feature>
<keyword evidence="1" id="KW-0175">Coiled coil</keyword>
<dbReference type="Pfam" id="PF00595">
    <property type="entry name" value="PDZ"/>
    <property type="match status" value="1"/>
</dbReference>
<dbReference type="Gene3D" id="2.30.42.10">
    <property type="match status" value="1"/>
</dbReference>
<feature type="region of interest" description="Disordered" evidence="2">
    <location>
        <begin position="632"/>
        <end position="717"/>
    </location>
</feature>
<dbReference type="InterPro" id="IPR036020">
    <property type="entry name" value="WW_dom_sf"/>
</dbReference>
<feature type="compositionally biased region" description="Polar residues" evidence="2">
    <location>
        <begin position="273"/>
        <end position="283"/>
    </location>
</feature>
<evidence type="ECO:0000313" key="5">
    <source>
        <dbReference type="EMBL" id="GFS12161.1"/>
    </source>
</evidence>
<dbReference type="SMART" id="SM00456">
    <property type="entry name" value="WW"/>
    <property type="match status" value="1"/>
</dbReference>
<protein>
    <submittedName>
        <fullName evidence="5">Syntaxin-binding protein 4-like</fullName>
    </submittedName>
</protein>
<evidence type="ECO:0000256" key="2">
    <source>
        <dbReference type="SAM" id="MobiDB-lite"/>
    </source>
</evidence>
<feature type="domain" description="PDZ" evidence="4">
    <location>
        <begin position="112"/>
        <end position="198"/>
    </location>
</feature>
<dbReference type="PROSITE" id="PS50020">
    <property type="entry name" value="WW_DOMAIN_2"/>
    <property type="match status" value="1"/>
</dbReference>
<organism evidence="5 6">
    <name type="scientific">Elysia marginata</name>
    <dbReference type="NCBI Taxonomy" id="1093978"/>
    <lineage>
        <taxon>Eukaryota</taxon>
        <taxon>Metazoa</taxon>
        <taxon>Spiralia</taxon>
        <taxon>Lophotrochozoa</taxon>
        <taxon>Mollusca</taxon>
        <taxon>Gastropoda</taxon>
        <taxon>Heterobranchia</taxon>
        <taxon>Euthyneura</taxon>
        <taxon>Panpulmonata</taxon>
        <taxon>Sacoglossa</taxon>
        <taxon>Placobranchoidea</taxon>
        <taxon>Plakobranchidae</taxon>
        <taxon>Elysia</taxon>
    </lineage>
</organism>
<dbReference type="InterPro" id="IPR036034">
    <property type="entry name" value="PDZ_sf"/>
</dbReference>
<feature type="region of interest" description="Disordered" evidence="2">
    <location>
        <begin position="262"/>
        <end position="283"/>
    </location>
</feature>
<feature type="coiled-coil region" evidence="1">
    <location>
        <begin position="416"/>
        <end position="443"/>
    </location>
</feature>
<dbReference type="Pfam" id="PF00397">
    <property type="entry name" value="WW"/>
    <property type="match status" value="1"/>
</dbReference>
<reference evidence="5 6" key="1">
    <citation type="journal article" date="2021" name="Elife">
        <title>Chloroplast acquisition without the gene transfer in kleptoplastic sea slugs, Plakobranchus ocellatus.</title>
        <authorList>
            <person name="Maeda T."/>
            <person name="Takahashi S."/>
            <person name="Yoshida T."/>
            <person name="Shimamura S."/>
            <person name="Takaki Y."/>
            <person name="Nagai Y."/>
            <person name="Toyoda A."/>
            <person name="Suzuki Y."/>
            <person name="Arimoto A."/>
            <person name="Ishii H."/>
            <person name="Satoh N."/>
            <person name="Nishiyama T."/>
            <person name="Hasebe M."/>
            <person name="Maruyama T."/>
            <person name="Minagawa J."/>
            <person name="Obokata J."/>
            <person name="Shigenobu S."/>
        </authorList>
    </citation>
    <scope>NUCLEOTIDE SEQUENCE [LARGE SCALE GENOMIC DNA]</scope>
</reference>
<dbReference type="SUPFAM" id="SSF50156">
    <property type="entry name" value="PDZ domain-like"/>
    <property type="match status" value="1"/>
</dbReference>
<comment type="caution">
    <text evidence="5">The sequence shown here is derived from an EMBL/GenBank/DDBJ whole genome shotgun (WGS) entry which is preliminary data.</text>
</comment>
<accession>A0AAV4IT19</accession>
<proteinExistence type="predicted"/>
<sequence length="717" mass="79834">MSLVTGYSSLQPRPTLYIDCHCDGGSVQTSGNVTSVDFRQQITSKTRPKPTIFLIAVFSRLTSRRFASSRGMSVTLTLTESPTEKNGINGESTATKAVEEEDEDEEAREAELVVFENTTHGLGLKICGGCSTDGKEDYSIFVKRVLPGGLAEASGQVQAGDQLLEVNGQNMQGITYDRAVSMLRQASLSNHVELVVARDEEARNQFEDYITQFELPVSPQHIPSDQDTVTDSDVELQRKMGSILQEAGFDLNDSADQSDYLFSGGHRDRNGHVSPTSSVSSEANQTVVAAKLPSLPRAFGNGRSAAYFKRATPTDSLNTLLSSRLSHDLGLRLHVSQLESATSSLGLEITPSTQAALRRQLTLDEDGRVTFSEFVAAARLVFRNELEPGSLLAKRPQYTTNGSTHQANNSSVPSDYVQVVRERDQLRDEVVRLREELRIRNQATQTAEDQLQFIRKQAQASIEEGRALKVKLQLAEEAHAKAQQTECDYEEVVAMLENEVAQLRLQMSKSDAVNMQKRLAVLVCQLKKADMGKKTYEVATEKLTKFVEHSLDTLSALNSSPRLPTESNKINKKKALQSLASDGREVIKTVRSLMESVPLPFGWEEAYTMEGVKYYINHLNQTTTWTHPVSCMEHQTASSPTHQQAQQQQQKTSQQHPPPSFQHPPTQETGLPPVQHRILRQKQPLTAEQQQRQQVIQQLQIQQQLQQNHQQQQSQAE</sequence>
<feature type="compositionally biased region" description="Polar residues" evidence="2">
    <location>
        <begin position="557"/>
        <end position="568"/>
    </location>
</feature>
<feature type="domain" description="WW" evidence="3">
    <location>
        <begin position="597"/>
        <end position="630"/>
    </location>
</feature>
<gene>
    <name evidence="5" type="ORF">ElyMa_006690600</name>
</gene>
<dbReference type="Proteomes" id="UP000762676">
    <property type="component" value="Unassembled WGS sequence"/>
</dbReference>
<evidence type="ECO:0000256" key="1">
    <source>
        <dbReference type="SAM" id="Coils"/>
    </source>
</evidence>
<dbReference type="InterPro" id="IPR051342">
    <property type="entry name" value="PDZ_scaffold"/>
</dbReference>
<dbReference type="Gene3D" id="2.20.70.10">
    <property type="match status" value="1"/>
</dbReference>
<dbReference type="PANTHER" id="PTHR19964:SF94">
    <property type="entry name" value="SYNTAXIN-BINDING PROTEIN 4-LIKE"/>
    <property type="match status" value="1"/>
</dbReference>
<name>A0AAV4IT19_9GAST</name>